<evidence type="ECO:0000313" key="1">
    <source>
        <dbReference type="EMBL" id="SKC59328.1"/>
    </source>
</evidence>
<dbReference type="OrthoDB" id="9814627at2"/>
<name>A0A1T5K792_9BACT</name>
<dbReference type="Proteomes" id="UP000190961">
    <property type="component" value="Unassembled WGS sequence"/>
</dbReference>
<protein>
    <submittedName>
        <fullName evidence="1">Uncharacterized protein</fullName>
    </submittedName>
</protein>
<keyword evidence="2" id="KW-1185">Reference proteome</keyword>
<proteinExistence type="predicted"/>
<dbReference type="RefSeq" id="WP_079686385.1">
    <property type="nucleotide sequence ID" value="NZ_FUZU01000001.1"/>
</dbReference>
<accession>A0A1T5K792</accession>
<evidence type="ECO:0000313" key="2">
    <source>
        <dbReference type="Proteomes" id="UP000190961"/>
    </source>
</evidence>
<sequence length="1672" mass="183798">MIRNPKIVRAVALYFLIQFTTSIVYPSVSFALTSGPSQPEFSSFEPVATTNMVDEFSGDFTYNLPLLEVPGPQGSSYPISLSYHSGTSPEEESSWVGYGWTLNPGAINRGTRGLPDDYKDKDVVFHNKMPKNWTGTVGGGVGFGEIFGVELKEIGVDLSATVSLRYNNYRGFGYNAGVGVSLGRGLVSMGYNVSDGSGSYSLNVNPSAILKWNSFQSEISINLNRKRIDKQQDRAAEKSLDKRKSLNRGVGSAINLSGSSYGIFSYTSVSKPNIVSQYKGNSFNVSVSLEGNPVIVPVGASGYVFGSYTYQENVSETTVKGNGFMYAAEASDDHLMDYHVEQEKDFNKRDVFLGIPFNDADNFIVSGEGIGGGFRLHNKTAGHFGPRGVTSNTDIYNIGGEIGAGWTFGPGVDVGKGLQTLAVGNWNRELSKFSKRDDENVDEPVFFRFNNDQGGEWGTNHDDLPFRAHVSGGDNVSLPVDKDKYNIENSRSGRSSYIGYHTNGEIISSFTDNKPGHQAYSHNAYISSSSLSGINPDNPNVDNNLIGEFAIFNEAGSRYVYGLPVYAKNEKNLSYSARGLQSVSENFIGYANAPNESIKVGEEKLSPYATTYLLTEIITPDYIDRGAGGEFGPSMDDLGGYTRFNYNKKTSAYRWRAPFKGMIYNKNSHSDPQDDLVSYSEGDKEIYYLYSIETKTHVAVFKTSERKDGKEAASNAFASTSGHGSGSLEKLDEINLYSIADFQRTGTNLSRDAQGNPILKGDAKAIKTVHFDYDYTLSPGLPNSADSKGKLTLKRVYTEYNGINRVKISPYEFQYAYPTVAEYALFPAKYKANGDNDVVTDYTGLGDQNPSYSFFLADAWGNYQAEGDKRFRNEEPWLDQNKVAGFDPAAWQLKVIKLPSGGEIHVQYEQDDYSFVQDQEAHVMVKLNEAPAELGSNNLYFFDPASVGVTGTADVEALRSMILDRYVTRGKKIYFRFLYRLVGNNNFTDTDEDLKSCNAEFITGYASVRDCILTGNGKLALVLKDEGRLPKDVCKDFVKSQRLGKVYPSQDCDPATGVNDPSNAKALVNQLLSLSKGLLIPGQLCQSLDEKHSYFRIPTPLAKKGGGIRVKRLMMFDTGLEGQSVLYGNEYIYKTERDGKIISSGVAANEPQAMREENILVDFVARKGQNLWSKIVAGKDKEQSEGPIGESILPGASVGYSRVIVRNIHSGKTSPGFSVTDFYTARDYPIALGQPDKEKTMTTIKRTDKNPLPISAPFYTKIDNKTSAAQGFSFVLNSMHGQPRRNASYSGVYVLGKKMAEYSEVNSITYEYFEPGAKVPVMSSLYDGITLKNPGREVDITFSQRKVAEVSNDVNVEADLQLTVIPLAFVVLVIPYPTAVPSFSYIKGELNTHSTTKVVRYPAIVKKTTVVQEGIQHEEENLAFDAYTGKPVAIRSTDEFKGAYLSQNIPASWEYTEMGAKWKSEGKKVTGSFTFASSIVGLGEDPCVLAEFTRGDMIQLGDAAQAVYYITDKDYLNNSLKVEPAANSTPPSATLNQIKIIHTGRTNQLQQQAGAIAMHHEDKQSLAIPQVDQANRYEETTDGGTTRSFAADLENFIKSTQEQTTLTGPYEHLDMSGFADKLTTCTADLTDVTVTELTFLKSSDGQNVKVQLMKFTVMCGNTAVIVKADGWN</sequence>
<dbReference type="EMBL" id="FUZU01000001">
    <property type="protein sequence ID" value="SKC59328.1"/>
    <property type="molecule type" value="Genomic_DNA"/>
</dbReference>
<gene>
    <name evidence="1" type="ORF">SAMN05660236_1873</name>
</gene>
<reference evidence="1 2" key="1">
    <citation type="submission" date="2017-02" db="EMBL/GenBank/DDBJ databases">
        <authorList>
            <person name="Peterson S.W."/>
        </authorList>
    </citation>
    <scope>NUCLEOTIDE SEQUENCE [LARGE SCALE GENOMIC DNA]</scope>
    <source>
        <strain evidence="1 2">DSM 25262</strain>
    </source>
</reference>
<dbReference type="STRING" id="688867.SAMN05660236_1873"/>
<organism evidence="1 2">
    <name type="scientific">Ohtaekwangia koreensis</name>
    <dbReference type="NCBI Taxonomy" id="688867"/>
    <lineage>
        <taxon>Bacteria</taxon>
        <taxon>Pseudomonadati</taxon>
        <taxon>Bacteroidota</taxon>
        <taxon>Cytophagia</taxon>
        <taxon>Cytophagales</taxon>
        <taxon>Fulvivirgaceae</taxon>
        <taxon>Ohtaekwangia</taxon>
    </lineage>
</organism>